<dbReference type="Proteomes" id="UP000069935">
    <property type="component" value="Chromosome 4"/>
</dbReference>
<dbReference type="Gene3D" id="3.40.50.150">
    <property type="entry name" value="Vaccinia Virus protein VP39"/>
    <property type="match status" value="1"/>
</dbReference>
<gene>
    <name evidence="1" type="ORF">AL072_23075</name>
</gene>
<evidence type="ECO:0008006" key="3">
    <source>
        <dbReference type="Google" id="ProtNLM"/>
    </source>
</evidence>
<dbReference type="RefSeq" id="WP_045583753.1">
    <property type="nucleotide sequence ID" value="NZ_CP012404.1"/>
</dbReference>
<sequence>MKTDDGGTGAEGRGDARSLLDRMIDRLTVQRDALAWAERAVAGRDGLVLEVGLGKGRTFDHLRHLFPPRDILVFDMWVRVPPELTPDGDRLFVGDFQATMPAAAEHFGRCARLAHADFGSTDRGHDARQAAWLAPLIDALMLPGGIVLSDRPLERPGWTRLDLPADERWTYHAWRVEG</sequence>
<evidence type="ECO:0000313" key="1">
    <source>
        <dbReference type="EMBL" id="ALG73930.1"/>
    </source>
</evidence>
<protein>
    <recommendedName>
        <fullName evidence="3">S-adenosyl-L-methionine methyltransferase</fullName>
    </recommendedName>
</protein>
<dbReference type="Pfam" id="PF12692">
    <property type="entry name" value="Methyltransf_17"/>
    <property type="match status" value="1"/>
</dbReference>
<dbReference type="SUPFAM" id="SSF53335">
    <property type="entry name" value="S-adenosyl-L-methionine-dependent methyltransferases"/>
    <property type="match status" value="1"/>
</dbReference>
<dbReference type="EMBL" id="CP012404">
    <property type="protein sequence ID" value="ALG73930.1"/>
    <property type="molecule type" value="Genomic_DNA"/>
</dbReference>
<evidence type="ECO:0000313" key="2">
    <source>
        <dbReference type="Proteomes" id="UP000069935"/>
    </source>
</evidence>
<dbReference type="KEGG" id="ati:AL072_23075"/>
<accession>A0AAC8ZVV2</accession>
<dbReference type="InterPro" id="IPR029063">
    <property type="entry name" value="SAM-dependent_MTases_sf"/>
</dbReference>
<name>A0AAC8ZVV2_9PROT</name>
<keyword evidence="2" id="KW-1185">Reference proteome</keyword>
<reference evidence="1 2" key="2">
    <citation type="journal article" date="2016" name="Genome Announc.">
        <title>Complete Genome Sequence of a Strain of Azospirillum thiophilum Isolated from a Sulfide Spring.</title>
        <authorList>
            <person name="Fomenkov A."/>
            <person name="Vincze T."/>
            <person name="Grabovich M."/>
            <person name="Anton B.P."/>
            <person name="Dubinina G."/>
            <person name="Orlova M."/>
            <person name="Belousova E."/>
            <person name="Roberts R.J."/>
        </authorList>
    </citation>
    <scope>NUCLEOTIDE SEQUENCE [LARGE SCALE GENOMIC DNA]</scope>
    <source>
        <strain evidence="1 2">BV-S</strain>
    </source>
</reference>
<proteinExistence type="predicted"/>
<dbReference type="AlphaFoldDB" id="A0AAC8ZVV2"/>
<organism evidence="1 2">
    <name type="scientific">Azospirillum thiophilum</name>
    <dbReference type="NCBI Taxonomy" id="528244"/>
    <lineage>
        <taxon>Bacteria</taxon>
        <taxon>Pseudomonadati</taxon>
        <taxon>Pseudomonadota</taxon>
        <taxon>Alphaproteobacteria</taxon>
        <taxon>Rhodospirillales</taxon>
        <taxon>Azospirillaceae</taxon>
        <taxon>Azospirillum</taxon>
    </lineage>
</organism>
<reference evidence="2" key="1">
    <citation type="submission" date="2015-08" db="EMBL/GenBank/DDBJ databases">
        <title>Complete Genome Sequence of Azospirillum thiophilum BV-S.</title>
        <authorList>
            <person name="Fomenkov A."/>
            <person name="Vincze T."/>
            <person name="Grabovich M."/>
            <person name="Dubinina G."/>
            <person name="Orlova M."/>
            <person name="Belousova E."/>
            <person name="Roberts R.J."/>
        </authorList>
    </citation>
    <scope>NUCLEOTIDE SEQUENCE [LARGE SCALE GENOMIC DNA]</scope>
    <source>
        <strain evidence="2">BV-S</strain>
    </source>
</reference>
<dbReference type="InterPro" id="IPR025690">
    <property type="entry name" value="Methyltransf_put"/>
</dbReference>